<keyword evidence="8" id="KW-0808">Transferase</keyword>
<comment type="caution">
    <text evidence="25">The sequence shown here is derived from an EMBL/GenBank/DDBJ whole genome shotgun (WGS) entry which is preliminary data.</text>
</comment>
<dbReference type="SUPFAM" id="SSF52540">
    <property type="entry name" value="P-loop containing nucleoside triphosphate hydrolases"/>
    <property type="match status" value="1"/>
</dbReference>
<evidence type="ECO:0000256" key="1">
    <source>
        <dbReference type="ARBA" id="ARBA00004245"/>
    </source>
</evidence>
<evidence type="ECO:0000256" key="7">
    <source>
        <dbReference type="ARBA" id="ARBA00022606"/>
    </source>
</evidence>
<dbReference type="InterPro" id="IPR011009">
    <property type="entry name" value="Kinase-like_dom_sf"/>
</dbReference>
<evidence type="ECO:0000259" key="24">
    <source>
        <dbReference type="PROSITE" id="PS51456"/>
    </source>
</evidence>
<dbReference type="Gene3D" id="1.20.120.720">
    <property type="entry name" value="Myosin VI head, motor domain, U50 subdomain"/>
    <property type="match status" value="1"/>
</dbReference>
<comment type="similarity">
    <text evidence="21">Belongs to the TRAFAC class myosin-kinesin ATPase superfamily. Myosin family.</text>
</comment>
<dbReference type="Gene3D" id="1.10.10.820">
    <property type="match status" value="1"/>
</dbReference>
<evidence type="ECO:0000256" key="16">
    <source>
        <dbReference type="ARBA" id="ARBA00023212"/>
    </source>
</evidence>
<gene>
    <name evidence="25" type="ORF">OUZ56_003987</name>
</gene>
<keyword evidence="9" id="KW-0677">Repeat</keyword>
<keyword evidence="17" id="KW-0966">Cell projection</keyword>
<dbReference type="InterPro" id="IPR052409">
    <property type="entry name" value="Myosin-III_kinase_activity"/>
</dbReference>
<keyword evidence="15 21" id="KW-0009">Actin-binding</keyword>
<dbReference type="PROSITE" id="PS00108">
    <property type="entry name" value="PROTEIN_KINASE_ST"/>
    <property type="match status" value="1"/>
</dbReference>
<dbReference type="PANTHER" id="PTHR46256">
    <property type="entry name" value="AGAP011099-PA"/>
    <property type="match status" value="1"/>
</dbReference>
<dbReference type="SMART" id="SM00220">
    <property type="entry name" value="S_TKc"/>
    <property type="match status" value="1"/>
</dbReference>
<dbReference type="Pfam" id="PF00612">
    <property type="entry name" value="IQ"/>
    <property type="match status" value="1"/>
</dbReference>
<evidence type="ECO:0000256" key="13">
    <source>
        <dbReference type="ARBA" id="ARBA00023123"/>
    </source>
</evidence>
<dbReference type="PROSITE" id="PS51456">
    <property type="entry name" value="MYOSIN_MOTOR"/>
    <property type="match status" value="1"/>
</dbReference>
<evidence type="ECO:0000256" key="6">
    <source>
        <dbReference type="ARBA" id="ARBA00022527"/>
    </source>
</evidence>
<dbReference type="Gene3D" id="1.20.58.530">
    <property type="match status" value="1"/>
</dbReference>
<keyword evidence="14 21" id="KW-0505">Motor protein</keyword>
<evidence type="ECO:0000256" key="15">
    <source>
        <dbReference type="ARBA" id="ARBA00023203"/>
    </source>
</evidence>
<comment type="catalytic activity">
    <reaction evidence="19">
        <text>L-threonyl-[protein] + ATP = O-phospho-L-threonyl-[protein] + ADP + H(+)</text>
        <dbReference type="Rhea" id="RHEA:46608"/>
        <dbReference type="Rhea" id="RHEA-COMP:11060"/>
        <dbReference type="Rhea" id="RHEA-COMP:11605"/>
        <dbReference type="ChEBI" id="CHEBI:15378"/>
        <dbReference type="ChEBI" id="CHEBI:30013"/>
        <dbReference type="ChEBI" id="CHEBI:30616"/>
        <dbReference type="ChEBI" id="CHEBI:61977"/>
        <dbReference type="ChEBI" id="CHEBI:456216"/>
        <dbReference type="EC" id="2.7.11.1"/>
    </reaction>
</comment>
<dbReference type="Gene3D" id="3.40.850.10">
    <property type="entry name" value="Kinesin motor domain"/>
    <property type="match status" value="1"/>
</dbReference>
<keyword evidence="6" id="KW-0723">Serine/threonine-protein kinase</keyword>
<dbReference type="InterPro" id="IPR000048">
    <property type="entry name" value="IQ_motif_EF-hand-BS"/>
</dbReference>
<dbReference type="Pfam" id="PF00069">
    <property type="entry name" value="Pkinase"/>
    <property type="match status" value="1"/>
</dbReference>
<dbReference type="SUPFAM" id="SSF56112">
    <property type="entry name" value="Protein kinase-like (PK-like)"/>
    <property type="match status" value="1"/>
</dbReference>
<comment type="caution">
    <text evidence="21">Lacks conserved residue(s) required for the propagation of feature annotation.</text>
</comment>
<dbReference type="InterPro" id="IPR001609">
    <property type="entry name" value="Myosin_head_motor_dom-like"/>
</dbReference>
<keyword evidence="13 21" id="KW-0518">Myosin</keyword>
<keyword evidence="26" id="KW-1185">Reference proteome</keyword>
<feature type="compositionally biased region" description="Polar residues" evidence="22">
    <location>
        <begin position="1243"/>
        <end position="1276"/>
    </location>
</feature>
<evidence type="ECO:0000259" key="23">
    <source>
        <dbReference type="PROSITE" id="PS50011"/>
    </source>
</evidence>
<sequence length="1446" mass="165369">MVAVKVLKNLAENVEFIEEEYRIFKNLSRHGNFPTFYGGFLNKFDKADKDELWLVMEQCEGSSLGDLLYNMGLKSRKLSEPLIGYIVRELLNALSYLHMNHIIHRDVKASNVLLTLDGGVKLSDFGFARHLKHTMSRRSTSIGSPHWMAPEVITSSPNAPGTLEPLDDDEVRKGYDHHCDVWSLGITTIEMADGEPPLWKLHPIRVLFQIVNNPPPEVKVPSDWSANFRDFISECLIKNPDHRPVIMELMDHPFIQEIPEDTGMLQNQLKVLITKHASSVDLERPHEVIAKNGKLKMEPDGPFKKIYPDDLASLESVDEEKVLLTLGNRFSRGQFQTYAGTALLIVNPLAEQISVYEKEHHERHMFKARSDEEPHVYAVVDRAWQDMLHHREHQNLILSGDRNSGKSFNFAQIINHLCYMAKGNQMVAERVEQLPAILDCFGNAATEGNANSSRHVRYIDMKFTESGKLSGAIISIYLLEKWRISESLSKSNRNFHIFYYVYYGLKYEELSEKYFLDGQRDMRFLPIGDTDAEIGYYLNGYKKLKKHLRFWDMEGEEQEFIFQTIAAILLLGQIRFDDQNGQSFIANPDILNKVATLLSVESSKLGWALCNSSKFKNGNVEVESSSISECGQSRDALARGLYSRLVDWLVNILNLNMCLGRKAFGEKNSMGILDPPGFDSASRRNSFEQLISNITNEQLSYHYNQNLFSWEMQDYNDEEIQMGKFAFRDNRSVLNAMLSKPDGLLSVIDEQSRAPDANDQTILEHFERVISPQHVQTENDGNFVVHHSGGDVRYRIDDYLKRNNDFLSAELIGVMRKSNNARIVNVFTNKMTKTGHVTSDPSTTQKVKKSTSLGVPANNKGFNTLSQGQYSQTRQMQTMAMKTRQSLIQLLQKLVHGSPHFIRCLRRCKTASATVVLDKAYLADQIRGCNLVETIRIRQNGYAYRIPFVEFLRRYQFLAFDYEETVDMTQDNCRLLLLRLKMPQEGWMMGKTKVFLKYHTEEYLSRLYESQVRKIIKVQAIMRAVMVKLKKKQGRSSRPAQRRQPIRTANDMSKDEAALAIQKSYRGYSVRKEYGCAPGKPKRFKCVTIQEEAANTIQYFWRKWKGKTIYQQLLLYRAAKQQDLTYFCQQVHIYNQESCGNIRKTEAPVNLREISIRPRLANRSIPKPTGPKKLPLLLKNRHFLDTTFMCVKAFNKSDLVVKQKPTSLDLPNVAPVNKNNRTPSPPSSQSPSRYGRYDDKSPASRNRTPSPKQSPSNPVTERSISPNTNGASPNKINIQVTEWNRKSPEPPKYGLSKPVGPKVNVQPTYTGYSMAKPSDQRQIAKEIERKAVELGKTSNEEDAAPFNFQVLYILYNNYSVIFNKFVWLKGMLKKTNYSRGSLKRQNGEKADTENTFGNRATSPSVVYQSKPGYSPTNIKINHQAPSPTLKHQIIPGLVIEGEEADL</sequence>
<keyword evidence="16" id="KW-0206">Cytoskeleton</keyword>
<dbReference type="EC" id="2.7.11.1" evidence="4"/>
<dbReference type="PROSITE" id="PS50011">
    <property type="entry name" value="PROTEIN_KINASE_DOM"/>
    <property type="match status" value="1"/>
</dbReference>
<keyword evidence="10 21" id="KW-0547">Nucleotide-binding</keyword>
<dbReference type="PRINTS" id="PR00193">
    <property type="entry name" value="MYOSINHEAVY"/>
</dbReference>
<name>A0ABQ9YNT1_9CRUS</name>
<evidence type="ECO:0000256" key="12">
    <source>
        <dbReference type="ARBA" id="ARBA00022840"/>
    </source>
</evidence>
<evidence type="ECO:0000256" key="21">
    <source>
        <dbReference type="PROSITE-ProRule" id="PRU00782"/>
    </source>
</evidence>
<evidence type="ECO:0000256" key="17">
    <source>
        <dbReference type="ARBA" id="ARBA00023273"/>
    </source>
</evidence>
<evidence type="ECO:0000313" key="25">
    <source>
        <dbReference type="EMBL" id="KAK4002140.1"/>
    </source>
</evidence>
<evidence type="ECO:0000256" key="22">
    <source>
        <dbReference type="SAM" id="MobiDB-lite"/>
    </source>
</evidence>
<comment type="similarity">
    <text evidence="3">In the C-terminal section; belongs to the TRAFAC class myosin-kinesin ATPase superfamily. Myosin family.</text>
</comment>
<evidence type="ECO:0000313" key="26">
    <source>
        <dbReference type="Proteomes" id="UP001234178"/>
    </source>
</evidence>
<comment type="subcellular location">
    <subcellularLocation>
        <location evidence="2">Cell projection</location>
    </subcellularLocation>
    <subcellularLocation>
        <location evidence="1">Cytoplasm</location>
        <location evidence="1">Cytoskeleton</location>
    </subcellularLocation>
</comment>
<feature type="compositionally biased region" description="Polar residues" evidence="22">
    <location>
        <begin position="1393"/>
        <end position="1407"/>
    </location>
</feature>
<dbReference type="Pfam" id="PF00063">
    <property type="entry name" value="Myosin_head"/>
    <property type="match status" value="1"/>
</dbReference>
<dbReference type="InterPro" id="IPR008271">
    <property type="entry name" value="Ser/Thr_kinase_AS"/>
</dbReference>
<evidence type="ECO:0000256" key="8">
    <source>
        <dbReference type="ARBA" id="ARBA00022679"/>
    </source>
</evidence>
<comment type="catalytic activity">
    <reaction evidence="20">
        <text>L-seryl-[protein] + ATP = O-phospho-L-seryl-[protein] + ADP + H(+)</text>
        <dbReference type="Rhea" id="RHEA:17989"/>
        <dbReference type="Rhea" id="RHEA-COMP:9863"/>
        <dbReference type="Rhea" id="RHEA-COMP:11604"/>
        <dbReference type="ChEBI" id="CHEBI:15378"/>
        <dbReference type="ChEBI" id="CHEBI:29999"/>
        <dbReference type="ChEBI" id="CHEBI:30616"/>
        <dbReference type="ChEBI" id="CHEBI:83421"/>
        <dbReference type="ChEBI" id="CHEBI:456216"/>
        <dbReference type="EC" id="2.7.11.1"/>
    </reaction>
</comment>
<evidence type="ECO:0000256" key="5">
    <source>
        <dbReference type="ARBA" id="ARBA00022490"/>
    </source>
</evidence>
<dbReference type="Gene3D" id="1.20.5.4820">
    <property type="match status" value="1"/>
</dbReference>
<accession>A0ABQ9YNT1</accession>
<feature type="domain" description="Myosin motor" evidence="24">
    <location>
        <begin position="306"/>
        <end position="1012"/>
    </location>
</feature>
<keyword evidence="18" id="KW-0844">Vision</keyword>
<dbReference type="InterPro" id="IPR027417">
    <property type="entry name" value="P-loop_NTPase"/>
</dbReference>
<keyword evidence="11" id="KW-0418">Kinase</keyword>
<reference evidence="25 26" key="1">
    <citation type="journal article" date="2023" name="Nucleic Acids Res.">
        <title>The hologenome of Daphnia magna reveals possible DNA methylation and microbiome-mediated evolution of the host genome.</title>
        <authorList>
            <person name="Chaturvedi A."/>
            <person name="Li X."/>
            <person name="Dhandapani V."/>
            <person name="Marshall H."/>
            <person name="Kissane S."/>
            <person name="Cuenca-Cambronero M."/>
            <person name="Asole G."/>
            <person name="Calvet F."/>
            <person name="Ruiz-Romero M."/>
            <person name="Marangio P."/>
            <person name="Guigo R."/>
            <person name="Rago D."/>
            <person name="Mirbahai L."/>
            <person name="Eastwood N."/>
            <person name="Colbourne J.K."/>
            <person name="Zhou J."/>
            <person name="Mallon E."/>
            <person name="Orsini L."/>
        </authorList>
    </citation>
    <scope>NUCLEOTIDE SEQUENCE [LARGE SCALE GENOMIC DNA]</scope>
    <source>
        <strain evidence="25">LRV0_1</strain>
    </source>
</reference>
<dbReference type="Proteomes" id="UP001234178">
    <property type="component" value="Unassembled WGS sequence"/>
</dbReference>
<keyword evidence="7" id="KW-0716">Sensory transduction</keyword>
<evidence type="ECO:0000256" key="19">
    <source>
        <dbReference type="ARBA" id="ARBA00047899"/>
    </source>
</evidence>
<protein>
    <recommendedName>
        <fullName evidence="4">non-specific serine/threonine protein kinase</fullName>
        <ecNumber evidence="4">2.7.11.1</ecNumber>
    </recommendedName>
</protein>
<evidence type="ECO:0000256" key="2">
    <source>
        <dbReference type="ARBA" id="ARBA00004316"/>
    </source>
</evidence>
<feature type="domain" description="Protein kinase" evidence="23">
    <location>
        <begin position="1"/>
        <end position="255"/>
    </location>
</feature>
<dbReference type="EMBL" id="JAOYFB010000001">
    <property type="protein sequence ID" value="KAK4002140.1"/>
    <property type="molecule type" value="Genomic_DNA"/>
</dbReference>
<feature type="binding site" evidence="21">
    <location>
        <begin position="400"/>
        <end position="407"/>
    </location>
    <ligand>
        <name>ATP</name>
        <dbReference type="ChEBI" id="CHEBI:30616"/>
    </ligand>
</feature>
<keyword evidence="12 21" id="KW-0067">ATP-binding</keyword>
<keyword evidence="5" id="KW-0963">Cytoplasm</keyword>
<evidence type="ECO:0000256" key="4">
    <source>
        <dbReference type="ARBA" id="ARBA00012513"/>
    </source>
</evidence>
<dbReference type="PROSITE" id="PS50096">
    <property type="entry name" value="IQ"/>
    <property type="match status" value="1"/>
</dbReference>
<dbReference type="InterPro" id="IPR000719">
    <property type="entry name" value="Prot_kinase_dom"/>
</dbReference>
<evidence type="ECO:0000256" key="10">
    <source>
        <dbReference type="ARBA" id="ARBA00022741"/>
    </source>
</evidence>
<feature type="region of interest" description="Disordered" evidence="22">
    <location>
        <begin position="1383"/>
        <end position="1408"/>
    </location>
</feature>
<dbReference type="PANTHER" id="PTHR46256:SF2">
    <property type="entry name" value="NEITHER INACTIVATION NOR AFTERPOTENTIAL PROTEIN C"/>
    <property type="match status" value="1"/>
</dbReference>
<dbReference type="Gene3D" id="1.20.5.190">
    <property type="match status" value="1"/>
</dbReference>
<dbReference type="SMART" id="SM00242">
    <property type="entry name" value="MYSc"/>
    <property type="match status" value="1"/>
</dbReference>
<evidence type="ECO:0000256" key="18">
    <source>
        <dbReference type="ARBA" id="ARBA00023305"/>
    </source>
</evidence>
<evidence type="ECO:0000256" key="20">
    <source>
        <dbReference type="ARBA" id="ARBA00048679"/>
    </source>
</evidence>
<evidence type="ECO:0000256" key="3">
    <source>
        <dbReference type="ARBA" id="ARBA00006998"/>
    </source>
</evidence>
<proteinExistence type="inferred from homology"/>
<feature type="region of interest" description="Disordered" evidence="22">
    <location>
        <begin position="1209"/>
        <end position="1276"/>
    </location>
</feature>
<dbReference type="Gene3D" id="1.10.510.10">
    <property type="entry name" value="Transferase(Phosphotransferase) domain 1"/>
    <property type="match status" value="1"/>
</dbReference>
<evidence type="ECO:0000256" key="11">
    <source>
        <dbReference type="ARBA" id="ARBA00022777"/>
    </source>
</evidence>
<organism evidence="25 26">
    <name type="scientific">Daphnia magna</name>
    <dbReference type="NCBI Taxonomy" id="35525"/>
    <lineage>
        <taxon>Eukaryota</taxon>
        <taxon>Metazoa</taxon>
        <taxon>Ecdysozoa</taxon>
        <taxon>Arthropoda</taxon>
        <taxon>Crustacea</taxon>
        <taxon>Branchiopoda</taxon>
        <taxon>Diplostraca</taxon>
        <taxon>Cladocera</taxon>
        <taxon>Anomopoda</taxon>
        <taxon>Daphniidae</taxon>
        <taxon>Daphnia</taxon>
    </lineage>
</organism>
<evidence type="ECO:0000256" key="9">
    <source>
        <dbReference type="ARBA" id="ARBA00022737"/>
    </source>
</evidence>
<evidence type="ECO:0000256" key="14">
    <source>
        <dbReference type="ARBA" id="ARBA00023175"/>
    </source>
</evidence>
<dbReference type="InterPro" id="IPR036961">
    <property type="entry name" value="Kinesin_motor_dom_sf"/>
</dbReference>